<dbReference type="Proteomes" id="UP000226080">
    <property type="component" value="Unassembled WGS sequence"/>
</dbReference>
<dbReference type="Pfam" id="PF03553">
    <property type="entry name" value="Na_H_antiporter"/>
    <property type="match status" value="1"/>
</dbReference>
<dbReference type="InterPro" id="IPR052180">
    <property type="entry name" value="NhaC_Na-H+_Antiporter"/>
</dbReference>
<dbReference type="PANTHER" id="PTHR33451:SF3">
    <property type="entry name" value="MALATE-2H(+)_NA(+)-LACTATE ANTIPORTER"/>
    <property type="match status" value="1"/>
</dbReference>
<dbReference type="InterPro" id="IPR004770">
    <property type="entry name" value="Na/H_antiport_NhaC"/>
</dbReference>
<comment type="subcellular location">
    <subcellularLocation>
        <location evidence="1">Cell membrane</location>
        <topology evidence="1">Multi-pass membrane protein</topology>
    </subcellularLocation>
</comment>
<evidence type="ECO:0000256" key="9">
    <source>
        <dbReference type="SAM" id="Phobius"/>
    </source>
</evidence>
<dbReference type="EMBL" id="CP012959">
    <property type="protein sequence ID" value="AMQ94180.1"/>
    <property type="molecule type" value="Genomic_DNA"/>
</dbReference>
<dbReference type="AlphaFoldDB" id="A0A5D0EJB7"/>
<proteinExistence type="inferred from homology"/>
<reference evidence="11 14" key="1">
    <citation type="submission" date="2015-10" db="EMBL/GenBank/DDBJ databases">
        <title>Tn-seq of a polymicrobial infection.</title>
        <authorList>
            <person name="Stacy A."/>
            <person name="Rumbaugh K.P."/>
            <person name="Whiteley M."/>
        </authorList>
    </citation>
    <scope>NUCLEOTIDE SEQUENCE [LARGE SCALE GENOMIC DNA]</scope>
    <source>
        <strain evidence="11 14">624</strain>
    </source>
</reference>
<sequence>MQHSNTQIKIPTLAQALSPIIVMLLLLGLGYALFDLPPEPLMVLSCVFAGFLVKYLGFSYNDILNAIAGKIAKTMPALLILITVGLLIGTWIAGGTIPMMIYYGLKVIDPKFLYITALFLTSVVSICTGTSWGSAGTVGVAFMGVATGLNANLAATAGAVVAGAYFGDKLSPLSDTTNIASAATGVDLYEHITHLLYTTLPSFIVAAIVYIIYGMNADFQNVATPEKVALMLSGLESIYHFNLLLLIPVIIILWGSITKKPTIPVMLLSAFVAMSNAFFIQHVALHDIVNSAVNGFNVSMIHSDVQISSDLNRLLNRGGMNSMMGTLLICFCALSFAGVLSLSGALDVIINNLLKLVKSTASLIVATIICGLTMIGVTSNGQVSILIPGEMLRDAYIERGLHPKNLSRTIEDSATIIEPILPWTAAGAYMAGTLGVATLSYLPWAVLCWSGIVFATIWGITGFGIAKLNQ</sequence>
<dbReference type="GO" id="GO:0005886">
    <property type="term" value="C:plasma membrane"/>
    <property type="evidence" value="ECO:0007669"/>
    <property type="project" value="UniProtKB-SubCell"/>
</dbReference>
<evidence type="ECO:0000256" key="4">
    <source>
        <dbReference type="ARBA" id="ARBA00022475"/>
    </source>
</evidence>
<dbReference type="KEGG" id="aact:ACT75_06360"/>
<keyword evidence="6 9" id="KW-1133">Transmembrane helix</keyword>
<keyword evidence="5 9" id="KW-0812">Transmembrane</keyword>
<evidence type="ECO:0000313" key="14">
    <source>
        <dbReference type="Proteomes" id="UP000072236"/>
    </source>
</evidence>
<feature type="transmembrane region" description="Helical" evidence="9">
    <location>
        <begin position="78"/>
        <end position="105"/>
    </location>
</feature>
<feature type="transmembrane region" description="Helical" evidence="9">
    <location>
        <begin position="444"/>
        <end position="466"/>
    </location>
</feature>
<evidence type="ECO:0000256" key="8">
    <source>
        <dbReference type="ARBA" id="ARBA00038435"/>
    </source>
</evidence>
<evidence type="ECO:0000313" key="11">
    <source>
        <dbReference type="EMBL" id="AMQ94180.1"/>
    </source>
</evidence>
<dbReference type="EMBL" id="VSED01000014">
    <property type="protein sequence ID" value="TYA38895.1"/>
    <property type="molecule type" value="Genomic_DNA"/>
</dbReference>
<dbReference type="OrthoDB" id="9762978at2"/>
<dbReference type="GO" id="GO:0015297">
    <property type="term" value="F:antiporter activity"/>
    <property type="evidence" value="ECO:0007669"/>
    <property type="project" value="UniProtKB-KW"/>
</dbReference>
<feature type="transmembrane region" description="Helical" evidence="9">
    <location>
        <begin position="140"/>
        <end position="166"/>
    </location>
</feature>
<dbReference type="Proteomes" id="UP000072236">
    <property type="component" value="Chromosome"/>
</dbReference>
<evidence type="ECO:0000256" key="3">
    <source>
        <dbReference type="ARBA" id="ARBA00022449"/>
    </source>
</evidence>
<reference evidence="13 16" key="3">
    <citation type="submission" date="2019-08" db="EMBL/GenBank/DDBJ databases">
        <title>Whole genome sequencing of Aggregatibacter actinomycetemcomitans cultured from blood stream infections in Denmark reveals a novel phylogenetic lineage expressing serotype a membrane O polysaccharide.</title>
        <authorList>
            <person name="Nedergaard S."/>
            <person name="Kobel C.M."/>
            <person name="Nielsen M.B."/>
            <person name="Moeller R.T."/>
            <person name="Jensen A.B."/>
            <person name="Noerskov-Lauritsen N."/>
        </authorList>
    </citation>
    <scope>NUCLEOTIDE SEQUENCE [LARGE SCALE GENOMIC DNA]</scope>
    <source>
        <strain evidence="13 16">PN_563</strain>
    </source>
</reference>
<evidence type="ECO:0000256" key="7">
    <source>
        <dbReference type="ARBA" id="ARBA00023136"/>
    </source>
</evidence>
<reference evidence="12 15" key="2">
    <citation type="submission" date="2017-10" db="EMBL/GenBank/DDBJ databases">
        <title>Draft genome sequences of Aggregatibacter actinomycetemcomitans strains 310a and 310b.</title>
        <authorList>
            <person name="May A.C."/>
            <person name="Ohta H."/>
            <person name="Maeda H."/>
            <person name="Kokeguchi S."/>
            <person name="Cugini C."/>
        </authorList>
    </citation>
    <scope>NUCLEOTIDE SEQUENCE [LARGE SCALE GENOMIC DNA]</scope>
    <source>
        <strain evidence="12 15">310b</strain>
    </source>
</reference>
<feature type="transmembrane region" description="Helical" evidence="9">
    <location>
        <begin position="195"/>
        <end position="216"/>
    </location>
</feature>
<evidence type="ECO:0000313" key="12">
    <source>
        <dbReference type="EMBL" id="PHO20518.1"/>
    </source>
</evidence>
<name>A0A5D0EJB7_AGGAC</name>
<evidence type="ECO:0000256" key="1">
    <source>
        <dbReference type="ARBA" id="ARBA00004651"/>
    </source>
</evidence>
<evidence type="ECO:0000256" key="2">
    <source>
        <dbReference type="ARBA" id="ARBA00022448"/>
    </source>
</evidence>
<dbReference type="InterPro" id="IPR018461">
    <property type="entry name" value="Na/H_Antiport_NhaC-like_C"/>
</dbReference>
<dbReference type="RefSeq" id="WP_005541851.1">
    <property type="nucleotide sequence ID" value="NZ_CP012959.1"/>
</dbReference>
<evidence type="ECO:0000256" key="5">
    <source>
        <dbReference type="ARBA" id="ARBA00022692"/>
    </source>
</evidence>
<feature type="transmembrane region" description="Helical" evidence="9">
    <location>
        <begin position="237"/>
        <end position="257"/>
    </location>
</feature>
<evidence type="ECO:0000256" key="6">
    <source>
        <dbReference type="ARBA" id="ARBA00022989"/>
    </source>
</evidence>
<evidence type="ECO:0000313" key="13">
    <source>
        <dbReference type="EMBL" id="TYA38895.1"/>
    </source>
</evidence>
<keyword evidence="7 9" id="KW-0472">Membrane</keyword>
<feature type="transmembrane region" description="Helical" evidence="9">
    <location>
        <begin position="111"/>
        <end position="133"/>
    </location>
</feature>
<feature type="transmembrane region" description="Helical" evidence="9">
    <location>
        <begin position="327"/>
        <end position="350"/>
    </location>
</feature>
<feature type="transmembrane region" description="Helical" evidence="9">
    <location>
        <begin position="40"/>
        <end position="57"/>
    </location>
</feature>
<dbReference type="NCBIfam" id="TIGR00931">
    <property type="entry name" value="antiport_nhaC"/>
    <property type="match status" value="1"/>
</dbReference>
<keyword evidence="3" id="KW-0050">Antiport</keyword>
<evidence type="ECO:0000313" key="15">
    <source>
        <dbReference type="Proteomes" id="UP000226080"/>
    </source>
</evidence>
<evidence type="ECO:0000259" key="10">
    <source>
        <dbReference type="Pfam" id="PF03553"/>
    </source>
</evidence>
<protein>
    <submittedName>
        <fullName evidence="13">Na+/H+ antiporter NhaC</fullName>
    </submittedName>
    <submittedName>
        <fullName evidence="11">Sodium:proton antiporter</fullName>
    </submittedName>
</protein>
<evidence type="ECO:0000313" key="16">
    <source>
        <dbReference type="Proteomes" id="UP000323012"/>
    </source>
</evidence>
<feature type="transmembrane region" description="Helical" evidence="9">
    <location>
        <begin position="263"/>
        <end position="280"/>
    </location>
</feature>
<dbReference type="EMBL" id="PCGW01000010">
    <property type="protein sequence ID" value="PHO20518.1"/>
    <property type="molecule type" value="Genomic_DNA"/>
</dbReference>
<accession>A0A5D0EJB7</accession>
<keyword evidence="2" id="KW-0813">Transport</keyword>
<feature type="domain" description="Na+/H+ antiporter NhaC-like C-terminal" evidence="10">
    <location>
        <begin position="163"/>
        <end position="463"/>
    </location>
</feature>
<gene>
    <name evidence="13" type="primary">nhaC</name>
    <name evidence="11" type="ORF">ACT75_06360</name>
    <name evidence="12" type="ORF">CQR80_06390</name>
    <name evidence="13" type="ORF">FXB79_06330</name>
</gene>
<dbReference type="PANTHER" id="PTHR33451">
    <property type="entry name" value="MALATE-2H(+)/NA(+)-LACTATE ANTIPORTER"/>
    <property type="match status" value="1"/>
</dbReference>
<feature type="transmembrane region" description="Helical" evidence="9">
    <location>
        <begin position="356"/>
        <end position="377"/>
    </location>
</feature>
<feature type="transmembrane region" description="Helical" evidence="9">
    <location>
        <begin position="12"/>
        <end position="34"/>
    </location>
</feature>
<dbReference type="Proteomes" id="UP000323012">
    <property type="component" value="Unassembled WGS sequence"/>
</dbReference>
<organism evidence="13 16">
    <name type="scientific">Aggregatibacter actinomycetemcomitans</name>
    <name type="common">Actinobacillus actinomycetemcomitans</name>
    <name type="synonym">Haemophilus actinomycetemcomitans</name>
    <dbReference type="NCBI Taxonomy" id="714"/>
    <lineage>
        <taxon>Bacteria</taxon>
        <taxon>Pseudomonadati</taxon>
        <taxon>Pseudomonadota</taxon>
        <taxon>Gammaproteobacteria</taxon>
        <taxon>Pasteurellales</taxon>
        <taxon>Pasteurellaceae</taxon>
        <taxon>Aggregatibacter</taxon>
    </lineage>
</organism>
<comment type="similarity">
    <text evidence="8">Belongs to the NhaC Na(+)/H(+) (TC 2.A.35) antiporter family.</text>
</comment>
<keyword evidence="15" id="KW-1185">Reference proteome</keyword>
<keyword evidence="4" id="KW-1003">Cell membrane</keyword>